<protein>
    <recommendedName>
        <fullName evidence="3">Outer membrane protein beta-barrel domain-containing protein</fullName>
    </recommendedName>
</protein>
<dbReference type="InterPro" id="IPR027385">
    <property type="entry name" value="Beta-barrel_OMP"/>
</dbReference>
<proteinExistence type="predicted"/>
<evidence type="ECO:0000313" key="4">
    <source>
        <dbReference type="EMBL" id="MBB3993850.1"/>
    </source>
</evidence>
<dbReference type="AlphaFoldDB" id="A0A7W6E331"/>
<dbReference type="EMBL" id="JACIEI010000003">
    <property type="protein sequence ID" value="MBB3993850.1"/>
    <property type="molecule type" value="Genomic_DNA"/>
</dbReference>
<evidence type="ECO:0000313" key="5">
    <source>
        <dbReference type="Proteomes" id="UP000530268"/>
    </source>
</evidence>
<keyword evidence="1 2" id="KW-0732">Signal</keyword>
<dbReference type="Pfam" id="PF13505">
    <property type="entry name" value="OMP_b-brl"/>
    <property type="match status" value="1"/>
</dbReference>
<dbReference type="InterPro" id="IPR011250">
    <property type="entry name" value="OMP/PagP_B-barrel"/>
</dbReference>
<evidence type="ECO:0000256" key="1">
    <source>
        <dbReference type="ARBA" id="ARBA00022729"/>
    </source>
</evidence>
<feature type="signal peptide" evidence="2">
    <location>
        <begin position="1"/>
        <end position="24"/>
    </location>
</feature>
<feature type="chain" id="PRO_5031368861" description="Outer membrane protein beta-barrel domain-containing protein" evidence="2">
    <location>
        <begin position="25"/>
        <end position="196"/>
    </location>
</feature>
<feature type="domain" description="Outer membrane protein beta-barrel" evidence="3">
    <location>
        <begin position="43"/>
        <end position="196"/>
    </location>
</feature>
<dbReference type="RefSeq" id="WP_246423315.1">
    <property type="nucleotide sequence ID" value="NZ_JACIEI010000003.1"/>
</dbReference>
<gene>
    <name evidence="4" type="ORF">GGR95_001481</name>
</gene>
<keyword evidence="5" id="KW-1185">Reference proteome</keyword>
<name>A0A7W6E331_9RHOB</name>
<evidence type="ECO:0000256" key="2">
    <source>
        <dbReference type="SAM" id="SignalP"/>
    </source>
</evidence>
<dbReference type="Gene3D" id="2.40.160.20">
    <property type="match status" value="1"/>
</dbReference>
<evidence type="ECO:0000259" key="3">
    <source>
        <dbReference type="Pfam" id="PF13505"/>
    </source>
</evidence>
<accession>A0A7W6E331</accession>
<dbReference type="Proteomes" id="UP000530268">
    <property type="component" value="Unassembled WGS sequence"/>
</dbReference>
<reference evidence="4 5" key="1">
    <citation type="submission" date="2020-08" db="EMBL/GenBank/DDBJ databases">
        <title>Genomic Encyclopedia of Type Strains, Phase IV (KMG-IV): sequencing the most valuable type-strain genomes for metagenomic binning, comparative biology and taxonomic classification.</title>
        <authorList>
            <person name="Goeker M."/>
        </authorList>
    </citation>
    <scope>NUCLEOTIDE SEQUENCE [LARGE SCALE GENOMIC DNA]</scope>
    <source>
        <strain evidence="4 5">DSM 102234</strain>
    </source>
</reference>
<sequence>MKKFHKYGAMTVLSTSLIGSAAFAGNLEEPVIETVATPVYEPVAVGTDWTGAYGGLNLGYGDIDGSGTADGDDMTYGVHLGYDYDFGKFVLGGELEYDKTDIDLNGAADVDGVTRLKVRGGYDLGRTLVYATAGAARVNTSIGDDTGEFIGVGMAYQVTEKFTVGGEVLEHRFDDIGGTGVDADATTFNVRGSFRF</sequence>
<organism evidence="4 5">
    <name type="scientific">Sulfitobacter undariae</name>
    <dbReference type="NCBI Taxonomy" id="1563671"/>
    <lineage>
        <taxon>Bacteria</taxon>
        <taxon>Pseudomonadati</taxon>
        <taxon>Pseudomonadota</taxon>
        <taxon>Alphaproteobacteria</taxon>
        <taxon>Rhodobacterales</taxon>
        <taxon>Roseobacteraceae</taxon>
        <taxon>Sulfitobacter</taxon>
    </lineage>
</organism>
<comment type="caution">
    <text evidence="4">The sequence shown here is derived from an EMBL/GenBank/DDBJ whole genome shotgun (WGS) entry which is preliminary data.</text>
</comment>
<dbReference type="SUPFAM" id="SSF56925">
    <property type="entry name" value="OMPA-like"/>
    <property type="match status" value="1"/>
</dbReference>